<dbReference type="SUPFAM" id="SSF52440">
    <property type="entry name" value="PreATP-grasp domain"/>
    <property type="match status" value="1"/>
</dbReference>
<dbReference type="Gene3D" id="3.30.1490.20">
    <property type="entry name" value="ATP-grasp fold, A domain"/>
    <property type="match status" value="1"/>
</dbReference>
<dbReference type="PROSITE" id="PS50975">
    <property type="entry name" value="ATP_GRASP"/>
    <property type="match status" value="1"/>
</dbReference>
<sequence>CVLLLGYHSDSVSAPPNRARLHSILLLRTHTMAGREILALGGVVGRLRASTLFKTGIRPRWLSTPATAEAVQLFDKLLVANRGEIACRVFSTAKRLGIRTVAVYSEADRNARHVTMADEAYCIGPAPSSESYLRGDKIIEVAKATGAQAIHPGYGFLSENRDFADLCQSEGVEFIGPPASAIEKMGIKSVSKQIMSNSSVPIVPGYFGDDQRDSLLKTEADKIGYPVLIKANLGGGGKGMRVVNSPEEFQSSLDTCRRESMKSFGDDSVLIEKFVIRPRHVEVQVFADKHGNTVHLFERDCSVQRRHQKIIEEAPAPGLRDDVTEKLLTAAVRAAQAVGYVGAGTVEFVLDKEQNFYFMEMNTRLQVEHPITEMITGADLVEWQIKVAAGARLPRLQSDITSRGHAFEARIYAENPVSQSEFLPSPGVLRHLQAPPTSDKVRIDTGVRQGDEVAPFYDPMIAKLVVWDSDRSSALRLLQNSLAQYQVAGVDTNIDFLRRLASHQSFAATDVHTGFIPQHHEALFPPPSPLSEERLGEAVLALLAHESWQNHRPTDEDAFSPFSDSSGFQLNVRGRRVVKLNHQSTSYTVGVCYNGDGTYSVVKDVKEGDADWESGEGVRVGGRLSERGGSLLLEGFVGDRLVFSKHCSCERLTPYFHSGIYFHLGHLFSVLSYGPLLLHLDR</sequence>
<dbReference type="SUPFAM" id="SSF56059">
    <property type="entry name" value="Glutathione synthetase ATP-binding domain-like"/>
    <property type="match status" value="1"/>
</dbReference>
<dbReference type="Proteomes" id="UP001174909">
    <property type="component" value="Unassembled WGS sequence"/>
</dbReference>
<keyword evidence="10" id="KW-1185">Reference proteome</keyword>
<dbReference type="SMART" id="SM00878">
    <property type="entry name" value="Biotin_carb_C"/>
    <property type="match status" value="1"/>
</dbReference>
<evidence type="ECO:0000259" key="7">
    <source>
        <dbReference type="PROSITE" id="PS50975"/>
    </source>
</evidence>
<comment type="cofactor">
    <cofactor evidence="1">
        <name>biotin</name>
        <dbReference type="ChEBI" id="CHEBI:57586"/>
    </cofactor>
</comment>
<dbReference type="InterPro" id="IPR005479">
    <property type="entry name" value="CPAse_ATP-bd"/>
</dbReference>
<dbReference type="GO" id="GO:0005524">
    <property type="term" value="F:ATP binding"/>
    <property type="evidence" value="ECO:0007669"/>
    <property type="project" value="UniProtKB-UniRule"/>
</dbReference>
<protein>
    <submittedName>
        <fullName evidence="9">Methylcrotonoyl-CoA carboxylase subunit alpha, mitochondrial</fullName>
    </submittedName>
</protein>
<dbReference type="PANTHER" id="PTHR18866">
    <property type="entry name" value="CARBOXYLASE:PYRUVATE/ACETYL-COA/PROPIONYL-COA CARBOXYLASE"/>
    <property type="match status" value="1"/>
</dbReference>
<name>A0AA35RYD6_GEOBA</name>
<keyword evidence="5" id="KW-0092">Biotin</keyword>
<dbReference type="InterPro" id="IPR005481">
    <property type="entry name" value="BC-like_N"/>
</dbReference>
<reference evidence="9" key="1">
    <citation type="submission" date="2023-03" db="EMBL/GenBank/DDBJ databases">
        <authorList>
            <person name="Steffen K."/>
            <person name="Cardenas P."/>
        </authorList>
    </citation>
    <scope>NUCLEOTIDE SEQUENCE</scope>
</reference>
<dbReference type="Gene3D" id="3.30.700.40">
    <property type="match status" value="1"/>
</dbReference>
<dbReference type="InterPro" id="IPR011054">
    <property type="entry name" value="Rudment_hybrid_motif"/>
</dbReference>
<dbReference type="InterPro" id="IPR011761">
    <property type="entry name" value="ATP-grasp"/>
</dbReference>
<evidence type="ECO:0000256" key="6">
    <source>
        <dbReference type="PROSITE-ProRule" id="PRU00409"/>
    </source>
</evidence>
<evidence type="ECO:0000256" key="3">
    <source>
        <dbReference type="ARBA" id="ARBA00022741"/>
    </source>
</evidence>
<evidence type="ECO:0000256" key="1">
    <source>
        <dbReference type="ARBA" id="ARBA00001953"/>
    </source>
</evidence>
<dbReference type="InterPro" id="IPR011764">
    <property type="entry name" value="Biotin_carboxylation_dom"/>
</dbReference>
<proteinExistence type="predicted"/>
<dbReference type="InterPro" id="IPR005482">
    <property type="entry name" value="Biotin_COase_C"/>
</dbReference>
<keyword evidence="2" id="KW-0436">Ligase</keyword>
<dbReference type="GO" id="GO:0005739">
    <property type="term" value="C:mitochondrion"/>
    <property type="evidence" value="ECO:0007669"/>
    <property type="project" value="TreeGrafter"/>
</dbReference>
<evidence type="ECO:0000256" key="5">
    <source>
        <dbReference type="ARBA" id="ARBA00023267"/>
    </source>
</evidence>
<dbReference type="InterPro" id="IPR016185">
    <property type="entry name" value="PreATP-grasp_dom_sf"/>
</dbReference>
<dbReference type="PROSITE" id="PS00867">
    <property type="entry name" value="CPSASE_2"/>
    <property type="match status" value="1"/>
</dbReference>
<dbReference type="PANTHER" id="PTHR18866:SF33">
    <property type="entry name" value="METHYLCROTONOYL-COA CARBOXYLASE SUBUNIT ALPHA, MITOCHONDRIAL-RELATED"/>
    <property type="match status" value="1"/>
</dbReference>
<dbReference type="FunFam" id="3.30.1490.20:FF:000003">
    <property type="entry name" value="acetyl-CoA carboxylase isoform X1"/>
    <property type="match status" value="1"/>
</dbReference>
<dbReference type="SUPFAM" id="SSF51246">
    <property type="entry name" value="Rudiment single hybrid motif"/>
    <property type="match status" value="1"/>
</dbReference>
<feature type="non-terminal residue" evidence="9">
    <location>
        <position position="682"/>
    </location>
</feature>
<dbReference type="FunFam" id="3.30.470.20:FF:000028">
    <property type="entry name" value="Methylcrotonoyl-CoA carboxylase subunit alpha, mitochondrial"/>
    <property type="match status" value="1"/>
</dbReference>
<dbReference type="GO" id="GO:0046872">
    <property type="term" value="F:metal ion binding"/>
    <property type="evidence" value="ECO:0007669"/>
    <property type="project" value="InterPro"/>
</dbReference>
<dbReference type="Gene3D" id="3.40.50.20">
    <property type="match status" value="1"/>
</dbReference>
<evidence type="ECO:0000259" key="8">
    <source>
        <dbReference type="PROSITE" id="PS50979"/>
    </source>
</evidence>
<dbReference type="EMBL" id="CASHTH010001755">
    <property type="protein sequence ID" value="CAI8019504.1"/>
    <property type="molecule type" value="Genomic_DNA"/>
</dbReference>
<dbReference type="Pfam" id="PF02785">
    <property type="entry name" value="Biotin_carb_C"/>
    <property type="match status" value="1"/>
</dbReference>
<dbReference type="InterPro" id="IPR013815">
    <property type="entry name" value="ATP_grasp_subdomain_1"/>
</dbReference>
<feature type="domain" description="Biotin carboxylation" evidence="8">
    <location>
        <begin position="73"/>
        <end position="521"/>
    </location>
</feature>
<dbReference type="Pfam" id="PF00289">
    <property type="entry name" value="Biotin_carb_N"/>
    <property type="match status" value="1"/>
</dbReference>
<evidence type="ECO:0000313" key="10">
    <source>
        <dbReference type="Proteomes" id="UP001174909"/>
    </source>
</evidence>
<dbReference type="InterPro" id="IPR050856">
    <property type="entry name" value="Biotin_carboxylase_complex"/>
</dbReference>
<dbReference type="PROSITE" id="PS50979">
    <property type="entry name" value="BC"/>
    <property type="match status" value="1"/>
</dbReference>
<evidence type="ECO:0000256" key="2">
    <source>
        <dbReference type="ARBA" id="ARBA00022598"/>
    </source>
</evidence>
<dbReference type="FunFam" id="3.40.50.20:FF:000010">
    <property type="entry name" value="Propionyl-CoA carboxylase subunit alpha"/>
    <property type="match status" value="1"/>
</dbReference>
<feature type="domain" description="ATP-grasp" evidence="7">
    <location>
        <begin position="192"/>
        <end position="389"/>
    </location>
</feature>
<dbReference type="Gene3D" id="3.30.470.20">
    <property type="entry name" value="ATP-grasp fold, B domain"/>
    <property type="match status" value="1"/>
</dbReference>
<keyword evidence="3 6" id="KW-0547">Nucleotide-binding</keyword>
<dbReference type="AlphaFoldDB" id="A0AA35RYD6"/>
<evidence type="ECO:0000256" key="4">
    <source>
        <dbReference type="ARBA" id="ARBA00022840"/>
    </source>
</evidence>
<dbReference type="GO" id="GO:0004485">
    <property type="term" value="F:methylcrotonoyl-CoA carboxylase activity"/>
    <property type="evidence" value="ECO:0007669"/>
    <property type="project" value="TreeGrafter"/>
</dbReference>
<gene>
    <name evidence="9" type="ORF">GBAR_LOCUS11721</name>
</gene>
<comment type="caution">
    <text evidence="9">The sequence shown here is derived from an EMBL/GenBank/DDBJ whole genome shotgun (WGS) entry which is preliminary data.</text>
</comment>
<dbReference type="Pfam" id="PF02786">
    <property type="entry name" value="CPSase_L_D2"/>
    <property type="match status" value="1"/>
</dbReference>
<organism evidence="9 10">
    <name type="scientific">Geodia barretti</name>
    <name type="common">Barrett's horny sponge</name>
    <dbReference type="NCBI Taxonomy" id="519541"/>
    <lineage>
        <taxon>Eukaryota</taxon>
        <taxon>Metazoa</taxon>
        <taxon>Porifera</taxon>
        <taxon>Demospongiae</taxon>
        <taxon>Heteroscleromorpha</taxon>
        <taxon>Tetractinellida</taxon>
        <taxon>Astrophorina</taxon>
        <taxon>Geodiidae</taxon>
        <taxon>Geodia</taxon>
    </lineage>
</organism>
<accession>A0AA35RYD6</accession>
<keyword evidence="4 6" id="KW-0067">ATP-binding</keyword>
<evidence type="ECO:0000313" key="9">
    <source>
        <dbReference type="EMBL" id="CAI8019504.1"/>
    </source>
</evidence>